<dbReference type="OMA" id="FQEGGDC"/>
<feature type="domain" description="PH" evidence="4">
    <location>
        <begin position="1433"/>
        <end position="1540"/>
    </location>
</feature>
<dbReference type="PANTHER" id="PTHR36100">
    <property type="entry name" value="BUD SITE SELECTION PROTEIN 4"/>
    <property type="match status" value="1"/>
</dbReference>
<evidence type="ECO:0000313" key="6">
    <source>
        <dbReference type="EMBL" id="ONH68276.1"/>
    </source>
</evidence>
<dbReference type="InterPro" id="IPR052007">
    <property type="entry name" value="Bud4"/>
</dbReference>
<feature type="region of interest" description="Disordered" evidence="3">
    <location>
        <begin position="526"/>
        <end position="613"/>
    </location>
</feature>
<dbReference type="PROSITE" id="PS50003">
    <property type="entry name" value="PH_DOMAIN"/>
    <property type="match status" value="1"/>
</dbReference>
<feature type="compositionally biased region" description="Low complexity" evidence="3">
    <location>
        <begin position="376"/>
        <end position="389"/>
    </location>
</feature>
<accession>A0A061ASF0</accession>
<dbReference type="VEuPathDB" id="FungiDB:BON22_2231"/>
<keyword evidence="2" id="KW-0131">Cell cycle</keyword>
<gene>
    <name evidence="6" type="ORF">BON22_2231</name>
    <name evidence="5" type="ORF">CYFA0S_05e00914g</name>
</gene>
<dbReference type="GO" id="GO:0007120">
    <property type="term" value="P:axial cellular bud site selection"/>
    <property type="evidence" value="ECO:0007669"/>
    <property type="project" value="TreeGrafter"/>
</dbReference>
<feature type="compositionally biased region" description="Basic and acidic residues" evidence="3">
    <location>
        <begin position="190"/>
        <end position="206"/>
    </location>
</feature>
<dbReference type="GO" id="GO:0097271">
    <property type="term" value="P:protein localization to bud neck"/>
    <property type="evidence" value="ECO:0007669"/>
    <property type="project" value="TreeGrafter"/>
</dbReference>
<dbReference type="GO" id="GO:0005525">
    <property type="term" value="F:GTP binding"/>
    <property type="evidence" value="ECO:0007669"/>
    <property type="project" value="TreeGrafter"/>
</dbReference>
<reference evidence="6" key="3">
    <citation type="submission" date="2017-01" db="EMBL/GenBank/DDBJ databases">
        <authorList>
            <person name="Mah S.A."/>
            <person name="Swanson W.J."/>
            <person name="Moy G.W."/>
            <person name="Vacquier V.D."/>
        </authorList>
    </citation>
    <scope>NUCLEOTIDE SEQUENCE [LARGE SCALE GENOMIC DNA]</scope>
    <source>
        <strain evidence="6">65</strain>
    </source>
</reference>
<dbReference type="Gene3D" id="2.30.29.30">
    <property type="entry name" value="Pleckstrin-homology domain (PH domain)/Phosphotyrosine-binding domain (PTB)"/>
    <property type="match status" value="1"/>
</dbReference>
<evidence type="ECO:0000256" key="3">
    <source>
        <dbReference type="SAM" id="MobiDB-lite"/>
    </source>
</evidence>
<feature type="compositionally biased region" description="Polar residues" evidence="3">
    <location>
        <begin position="223"/>
        <end position="235"/>
    </location>
</feature>
<proteinExistence type="predicted"/>
<dbReference type="InterPro" id="IPR011993">
    <property type="entry name" value="PH-like_dom_sf"/>
</dbReference>
<dbReference type="InterPro" id="IPR001849">
    <property type="entry name" value="PH_domain"/>
</dbReference>
<dbReference type="Proteomes" id="UP000189513">
    <property type="component" value="Unassembled WGS sequence"/>
</dbReference>
<evidence type="ECO:0000313" key="7">
    <source>
        <dbReference type="Proteomes" id="UP000189513"/>
    </source>
</evidence>
<dbReference type="SUPFAM" id="SSF50729">
    <property type="entry name" value="PH domain-like"/>
    <property type="match status" value="1"/>
</dbReference>
<feature type="compositionally biased region" description="Polar residues" evidence="3">
    <location>
        <begin position="130"/>
        <end position="163"/>
    </location>
</feature>
<organism evidence="5">
    <name type="scientific">Cyberlindnera fabianii</name>
    <name type="common">Yeast</name>
    <name type="synonym">Hansenula fabianii</name>
    <dbReference type="NCBI Taxonomy" id="36022"/>
    <lineage>
        <taxon>Eukaryota</taxon>
        <taxon>Fungi</taxon>
        <taxon>Dikarya</taxon>
        <taxon>Ascomycota</taxon>
        <taxon>Saccharomycotina</taxon>
        <taxon>Saccharomycetes</taxon>
        <taxon>Phaffomycetales</taxon>
        <taxon>Phaffomycetaceae</taxon>
        <taxon>Cyberlindnera</taxon>
    </lineage>
</organism>
<protein>
    <submittedName>
        <fullName evidence="6">Bud site selection protein 4</fullName>
    </submittedName>
    <submittedName>
        <fullName evidence="5">CYFA0S05e00914g1_1</fullName>
    </submittedName>
</protein>
<evidence type="ECO:0000256" key="1">
    <source>
        <dbReference type="ARBA" id="ARBA00022618"/>
    </source>
</evidence>
<dbReference type="Pfam" id="PF00169">
    <property type="entry name" value="PH"/>
    <property type="match status" value="1"/>
</dbReference>
<reference evidence="5" key="1">
    <citation type="journal article" date="2014" name="Genome Announc.">
        <title>Genome sequence of the yeast Cyberlindnera fabianii (Hansenula fabianii).</title>
        <authorList>
            <person name="Freel K.C."/>
            <person name="Sarilar V."/>
            <person name="Neuveglise C."/>
            <person name="Devillers H."/>
            <person name="Friedrich A."/>
            <person name="Schacherer J."/>
        </authorList>
    </citation>
    <scope>NUCLEOTIDE SEQUENCE</scope>
    <source>
        <strain evidence="5">YJS4271</strain>
    </source>
</reference>
<evidence type="ECO:0000256" key="2">
    <source>
        <dbReference type="ARBA" id="ARBA00023306"/>
    </source>
</evidence>
<feature type="region of interest" description="Disordered" evidence="3">
    <location>
        <begin position="118"/>
        <end position="240"/>
    </location>
</feature>
<dbReference type="PANTHER" id="PTHR36100:SF1">
    <property type="entry name" value="BUD SITE SELECTION PROTEIN 4"/>
    <property type="match status" value="1"/>
</dbReference>
<feature type="compositionally biased region" description="Polar residues" evidence="3">
    <location>
        <begin position="573"/>
        <end position="587"/>
    </location>
</feature>
<dbReference type="CDD" id="cd13278">
    <property type="entry name" value="PH_Bud4"/>
    <property type="match status" value="1"/>
</dbReference>
<name>A0A061ASF0_CYBFA</name>
<feature type="region of interest" description="Disordered" evidence="3">
    <location>
        <begin position="1135"/>
        <end position="1190"/>
    </location>
</feature>
<dbReference type="EMBL" id="MPUK01000003">
    <property type="protein sequence ID" value="ONH68276.1"/>
    <property type="molecule type" value="Genomic_DNA"/>
</dbReference>
<dbReference type="SMART" id="SM00233">
    <property type="entry name" value="PH"/>
    <property type="match status" value="1"/>
</dbReference>
<feature type="region of interest" description="Disordered" evidence="3">
    <location>
        <begin position="810"/>
        <end position="854"/>
    </location>
</feature>
<keyword evidence="1" id="KW-0132">Cell division</keyword>
<feature type="region of interest" description="Disordered" evidence="3">
    <location>
        <begin position="682"/>
        <end position="737"/>
    </location>
</feature>
<feature type="region of interest" description="Disordered" evidence="3">
    <location>
        <begin position="412"/>
        <end position="459"/>
    </location>
</feature>
<dbReference type="STRING" id="36022.A0A061ASF0"/>
<feature type="compositionally biased region" description="Polar residues" evidence="3">
    <location>
        <begin position="1135"/>
        <end position="1152"/>
    </location>
</feature>
<feature type="region of interest" description="Disordered" evidence="3">
    <location>
        <begin position="751"/>
        <end position="787"/>
    </location>
</feature>
<feature type="compositionally biased region" description="Polar residues" evidence="3">
    <location>
        <begin position="547"/>
        <end position="556"/>
    </location>
</feature>
<dbReference type="OrthoDB" id="2123378at2759"/>
<evidence type="ECO:0000259" key="4">
    <source>
        <dbReference type="PROSITE" id="PS50003"/>
    </source>
</evidence>
<reference evidence="7" key="2">
    <citation type="journal article" date="2017" name="Genome Announc.">
        <title>Genome sequences of Cyberlindnera fabianii 65, Pichia kudriavzevii 129, and Saccharomyces cerevisiae 131 isolated from fermented masau fruits in Zimbabwe.</title>
        <authorList>
            <person name="van Rijswijck I.M.H."/>
            <person name="Derks M.F.L."/>
            <person name="Abee T."/>
            <person name="de Ridder D."/>
            <person name="Smid E.J."/>
        </authorList>
    </citation>
    <scope>NUCLEOTIDE SEQUENCE [LARGE SCALE GENOMIC DNA]</scope>
    <source>
        <strain evidence="7">65</strain>
    </source>
</reference>
<dbReference type="EMBL" id="LK052890">
    <property type="protein sequence ID" value="CDR40471.1"/>
    <property type="molecule type" value="Genomic_DNA"/>
</dbReference>
<feature type="region of interest" description="Disordered" evidence="3">
    <location>
        <begin position="345"/>
        <end position="389"/>
    </location>
</feature>
<evidence type="ECO:0000313" key="5">
    <source>
        <dbReference type="EMBL" id="CDR40471.1"/>
    </source>
</evidence>
<dbReference type="GO" id="GO:0000142">
    <property type="term" value="C:cellular bud neck contractile ring"/>
    <property type="evidence" value="ECO:0007669"/>
    <property type="project" value="TreeGrafter"/>
</dbReference>
<feature type="region of interest" description="Disordered" evidence="3">
    <location>
        <begin position="1"/>
        <end position="26"/>
    </location>
</feature>
<feature type="compositionally biased region" description="Polar residues" evidence="3">
    <location>
        <begin position="357"/>
        <end position="368"/>
    </location>
</feature>
<keyword evidence="7" id="KW-1185">Reference proteome</keyword>
<sequence>MSLDDSGLMSSTPIKELQGVSATKSTMMSTENGSVTELLQAIDKNISSASLDVLDEDSTNNMSGSINISDEIKPLKLKNTNYSMDDILHTNDSNTVMENIPRAPSFDELEFNTRLNREPSLSRLSGPRQLANSSLSRTFSNKMGRSSSFKSSAPTTRDNSPSKKSVCFEDSPPKIVEYDELTPDNSDNSTEDHPDATFESNWDGKLKPMHHPLPPPPPKHQILTPSPQKDTTLGSSDEDTQDFNLTKEDLQNSSITLEQRLDLVLGSDEVSKRVQQDEINRGSGSPLRSVSQKEEELLLSIKNKERIAEEDMLRDASELFEQDLRNSDKSAFVIRLDPVLKRKNSNNSLRDEERELSTTVVSQTQNPITLVDGMKNADPNNLPAPAPVDDLTSIAESTADSFASATDIIESEPAGTQIKKEPNSSNSISTLQEDEQEDKTSTSTNTETPKKGHKKKLSLSESISSFMSSFGKSKKGDDVQVKLEKLEPEAIPGSFVIEGETPAPELTENIPDPIVKEELGLLPSPHIERALSASPSSPSPPAIENVTPITEPSETIASEEPSSEAHDSDDALSIQSSIHGDLSQQRAVSPLEHASLLNNSSPHLAEQPVGTGIDDLLLSRPPILADGEDDADSSFADEFKETMLYNSSDRMNESYRSVPGDTSGNILEQINDEDEDVYVLSGEAEPDVASAAAIEEDTPAPKSSEVSKSPLLHSSLDTGTIEKLTEEPRQIYTPTDHVDVEVAVQTEDLDFGEDFGTLKESLDSTEDDTREGPRGTLPSFNSTLFHDKVPEDDMPAIVSPPTSYIDIWHSQPKPQSPQPQYGSGAFGSMRTATPPENILRRLSTRRSKSDRADKITLDASQLKDEASSERKRLSLLNEDSFIATSVSQSSVVKLESRNTSMNTDSSLFPADTSNVLTNSSGIGLPDLSSSSDFALAFKEWDVSQSEPTFQKSDNSGQDELVKAIWGSNEPATGSGSTDGRTPPFDAGKIENMIAKNVTGEEAHVKSSSAVGQVIVSNQEDHGVDVEYESHQNISFKSLDSQTTPYSMLTKPSENRQHPYSSTIRSIASTSSPDMVNARLASGISGRGLDLNSDFEKAFKMRIGSSSSNDILDKEELSTPIVPEVDNLSYMKTRVKNNQSAPQVKSAPSQKSQAPRVRTPLAALAGSELNQASPRETSVGGERSVSQPNSVNYQVGDQMLKTQNSRMSMFEQDLDMTSSDKGRLYIRINKLEGVLLDNIKNHKATFKLYLDNGKHTIATPMMDLDHSVAVDKEFEIIIDDDITEVFFTFKVTYHRPENELVEVYEKIPLKNNRLSRLIGAKPKFRVQKAFETRKVVNDPWDSKFANDGSFGKNKISFFTNDNEITGKSQNYIIELFNEWETVVQNGKKFEKPPHLIGKMDVTMMYIPRTSPLETLPPSMKIANSIADHLVEQSNVRHEGFLFQEGGDCDLWKRRFFRLEGTKLIAHHEVTKKPRALINLLKTVDVMHNGKKRETGGRNFTDEILMNDGFKLKFKNGEIITFNAETEGLKAEWINALEKVVGFNKFHQPWVKIIAKNKQ</sequence>